<feature type="compositionally biased region" description="Basic and acidic residues" evidence="1">
    <location>
        <begin position="1536"/>
        <end position="1549"/>
    </location>
</feature>
<feature type="compositionally biased region" description="Low complexity" evidence="1">
    <location>
        <begin position="1391"/>
        <end position="1402"/>
    </location>
</feature>
<dbReference type="CDD" id="cd22758">
    <property type="entry name" value="OTU_232R-like"/>
    <property type="match status" value="2"/>
</dbReference>
<dbReference type="InterPro" id="IPR046906">
    <property type="entry name" value="Mab-21_HhH/H2TH-like"/>
</dbReference>
<sequence length="2574" mass="296270">MDQRRAGLGQTFRLYFLSELQPHRRYNASPRTSMRRLHPPGYTENGTLTKPPEDEFDNGYSETTLLVEEESDKPSPVTQLLEKQFTRSSHAHSHIWCTEETRDGKEERIKNEFVDEQGYSHYNDDLSGEEEAFYNDEFTSLVSVFNKLTQINSKRKGYPNNNNQQETDTSIKNEDNSRNEESQRSIERKVETSSQTQEPSDKQDPEAVDTVNNASSKTGPLSKPVISQESSEKLTDLPTADRSPDISMIPSGSDHINSVDCSTEFRVPKQKHVPEKSEKKAEEMKNSSEDRSISKEKADFVTSSNEKVQHEPKQWIKEDIGTEINEKAPDNHLSSKQHSGKTCVHFDAKEENEDSHNDFDSLYTDHPLDDDKDTSYGKEKVPISGQTPNAGRYSYGVNQFLNMPIFMQSIRQFATDNQFELHDVTPDGNCMFRAIEDQLNINGDLGYTPKMLRQTAVRYLRNNPCQSDGSRLEDFLSTESWEEYLTRMEQNFQWGDHMILKALADALNLTVIVINVYEDDIRRTEILAEGRPVTRRQKLTIFLGHIGEFHYLSLRPADWEKDWPYKSLIRRMQVNCPTEDPEKLLRMVEQKIGKKATKAYIPEALSDDKSSEKEESVFVPDLTSCFESYGSDHLQLEDTEETRKTLIGDLLSTDIVTGLTLPHVSFILNSVLNMFDGLIFKTHFKGLDDLKIITKDGTVLDMILHGATADGTNVYVRNIRPGSKMQYEMNRKLKNFPTLVVFHPEETVAFSNVKQQSSSESVIYVDESETHPGYCRLKPGYNFKIIWFLLPTVLNGEIYIKASDFPENVKNAVSSIGIRKRFCGCNCSSFPLSVRKEWRSLEENTSCWPSTQVKEMVIASGCLVINKAHPKSRLAEVEWKFVFAEGEKILIKKGLTLIQRRTFLFFKLLVEHSTRHSPQPLKNKHLKHVFFYACETIPRDSWESNIGGCLIYVFAYLLKCLRKHCIPHYFIAENNLLDYYSEGDVQNLCVNIEALRVFPVQCLEQLLDAYGWKAILTSRLSVLNDCKHFARTKDINHTWTKVFIPAITEMIKNLVHMHWYEIAYTCLKLSYEEEILLAPMTSECPSFPDFFLDVLNTVEDFTEKKNLAKFYDREFNTDILAQTRKDLILVRDVVSGKVDEKVGGLEVPKYYAHNTLELAHWLDEKARVSYYSGASKMAKELVLTSVSCAKGLLREQISFTMNELPDENLKAEIKQQTSTVVNSLTTFYEHLFYTCSSFQNFDILREELKDLESFRSSVPTISSVIEFINSCLKSPPERGYFLHVYVCFTKTLSSCNIKMMNSEDKEYTSLPVSFTNDVTFVSSKSVVQMLEKRRHQSQKSFSGVWHTEETLCDKEGETDEEIQNDFLDDDFDTDLGFDRESMISHKMTWSTTNNHNNDDLTTIESDKNSTESPWIQQSRVEPGNNSDISGLPHHNTKKTKLDSNGNNVGNKLNSYGKTEVSSVFIKANVAFNVTPNIERTQEFSCNSVIIQNMRTNSNQEEDTTDHSQDKASNAQDSVMSQVDASKKGTQPEDLEKESGESLSETKRNLLEPTLSVDSSHEENDTTTRNLTDGLPNIENDTQAGFCVSPEAMQATEVTENIIGCPKGPNYQKGVELTSNKKQYQLNYNTFAKPNRPPLKCGKQTYPYWNYPDNLSSTYAKYYNRELEDFAKANELEVYDVEAYGSCMFLAVEDQMRIHAQFGPSARELRQLAVEYMRQNPVQKDGSHLKDFLCGKETWEDYLNRMEKKSTWGDHLTLKALSEVVGETIVVFNPTSDDVRRTEIVPSASVSDTDTPFFLGHIGEYHYLSLRPMNWEKKWPIHAEIYRQKSAMHQLLSMYISARLDSIELKRRIANYEQIIAENRELCSHFKMGQQENGMERRPIEGVLAIDFPERKSYLVDAEEEESSFNEKLTDLHKIKAEIPNFFQYRGCLTHESEESRLLALTDPLYIDPGSGVPSPHLSFILQYWINDNIRVSPGPPSYEYASLPKNCVVEYAGSSCDASNAFLLKQSEKGITTILPPKAMVIICRADVVVMFETNENKKMDEIFVDDTHTHPGYCRLRPSVESNDFWGSQLYYVENNCFIKGSEEEWFEYHGFQSHEWIPSRTDWESRPRPSGWPTKELRDKIQKAGVLFINRPHFQSQLENVEWQIIFSKAEKEIFLNVLSRAQKSCFNIFKVLVDYQTGACRVRLTPTQLKSVFLYAMERIPENSWENNLGGCFLYLIHLLSCFLDNGNIPHYFISENNLVDHIPEEAIKDLKLQVSTIKHFPTEVIRFCLEKHNLDQNGLPKVIANIEVYTESRNIYWTVEHVFISLLNQRASSYGEAYDFMQAHEIIQQAYQIYLRMLEVTNSAANGQTMEEFVKKQLEYWTEVKKFKMFTIFDERNNTTLSTGDHANDKLLVGSLFEEEIDSEFSRMPVPSYKQGNKGEEAELLKQIAVVCYNLKKNEDCFVFLKRAISLLKKALHEDILDVSDVDDVLLKREIGKKNYTLTNRWNHQLDDCYKKLNTCCIANGKETDMLQFMPEIESLAERLPNMVSFVEELWTRLGQPEKAKQFKKEHGEFQKNSWNDPEELD</sequence>
<feature type="compositionally biased region" description="Polar residues" evidence="1">
    <location>
        <begin position="1410"/>
        <end position="1428"/>
    </location>
</feature>
<feature type="domain" description="OTU" evidence="2">
    <location>
        <begin position="1675"/>
        <end position="1812"/>
    </location>
</feature>
<dbReference type="Pfam" id="PF02338">
    <property type="entry name" value="OTU"/>
    <property type="match status" value="2"/>
</dbReference>
<dbReference type="PANTHER" id="PTHR10656">
    <property type="entry name" value="CELL FATE DETERMINING PROTEIN MAB21-RELATED"/>
    <property type="match status" value="1"/>
</dbReference>
<keyword evidence="3" id="KW-1185">Reference proteome</keyword>
<dbReference type="Pfam" id="PF20266">
    <property type="entry name" value="Mab-21_C"/>
    <property type="match status" value="2"/>
</dbReference>
<dbReference type="SMART" id="SM01265">
    <property type="entry name" value="Mab-21"/>
    <property type="match status" value="2"/>
</dbReference>
<evidence type="ECO:0000313" key="3">
    <source>
        <dbReference type="Proteomes" id="UP000694844"/>
    </source>
</evidence>
<feature type="compositionally biased region" description="Basic and acidic residues" evidence="1">
    <location>
        <begin position="272"/>
        <end position="299"/>
    </location>
</feature>
<dbReference type="Gene3D" id="3.90.70.80">
    <property type="match status" value="2"/>
</dbReference>
<gene>
    <name evidence="4" type="primary">LOC111109103</name>
</gene>
<dbReference type="InterPro" id="IPR003323">
    <property type="entry name" value="OTU_dom"/>
</dbReference>
<dbReference type="InterPro" id="IPR038765">
    <property type="entry name" value="Papain-like_cys_pep_sf"/>
</dbReference>
<accession>A0A8B8BDP3</accession>
<dbReference type="OrthoDB" id="6162744at2759"/>
<feature type="compositionally biased region" description="Polar residues" evidence="1">
    <location>
        <begin position="210"/>
        <end position="229"/>
    </location>
</feature>
<feature type="compositionally biased region" description="Polar residues" evidence="1">
    <location>
        <begin position="1510"/>
        <end position="1523"/>
    </location>
</feature>
<feature type="region of interest" description="Disordered" evidence="1">
    <location>
        <begin position="2554"/>
        <end position="2574"/>
    </location>
</feature>
<feature type="compositionally biased region" description="Basic and acidic residues" evidence="1">
    <location>
        <begin position="169"/>
        <end position="191"/>
    </location>
</feature>
<feature type="compositionally biased region" description="Polar residues" evidence="1">
    <location>
        <begin position="159"/>
        <end position="168"/>
    </location>
</feature>
<feature type="domain" description="OTU" evidence="2">
    <location>
        <begin position="419"/>
        <end position="557"/>
    </location>
</feature>
<evidence type="ECO:0000313" key="4">
    <source>
        <dbReference type="RefSeq" id="XP_022300899.1"/>
    </source>
</evidence>
<reference evidence="4" key="1">
    <citation type="submission" date="2025-08" db="UniProtKB">
        <authorList>
            <consortium name="RefSeq"/>
        </authorList>
    </citation>
    <scope>IDENTIFICATION</scope>
    <source>
        <tissue evidence="4">Whole sample</tissue>
    </source>
</reference>
<dbReference type="Proteomes" id="UP000694844">
    <property type="component" value="Chromosome 8"/>
</dbReference>
<dbReference type="PANTHER" id="PTHR10656:SF69">
    <property type="entry name" value="MAB-21-LIKE HHH_H2TH-LIKE DOMAIN-CONTAINING PROTEIN"/>
    <property type="match status" value="1"/>
</dbReference>
<dbReference type="Gene3D" id="1.10.1410.40">
    <property type="match status" value="2"/>
</dbReference>
<dbReference type="RefSeq" id="XP_022300899.1">
    <property type="nucleotide sequence ID" value="XM_022445191.1"/>
</dbReference>
<proteinExistence type="predicted"/>
<evidence type="ECO:0000259" key="2">
    <source>
        <dbReference type="PROSITE" id="PS50802"/>
    </source>
</evidence>
<feature type="region of interest" description="Disordered" evidence="1">
    <location>
        <begin position="1497"/>
        <end position="1577"/>
    </location>
</feature>
<dbReference type="PROSITE" id="PS50802">
    <property type="entry name" value="OTU"/>
    <property type="match status" value="2"/>
</dbReference>
<feature type="region of interest" description="Disordered" evidence="1">
    <location>
        <begin position="26"/>
        <end position="56"/>
    </location>
</feature>
<evidence type="ECO:0000256" key="1">
    <source>
        <dbReference type="SAM" id="MobiDB-lite"/>
    </source>
</evidence>
<dbReference type="SUPFAM" id="SSF54001">
    <property type="entry name" value="Cysteine proteinases"/>
    <property type="match status" value="2"/>
</dbReference>
<dbReference type="KEGG" id="cvn:111109103"/>
<feature type="region of interest" description="Disordered" evidence="1">
    <location>
        <begin position="1389"/>
        <end position="1450"/>
    </location>
</feature>
<dbReference type="GeneID" id="111109103"/>
<name>A0A8B8BDP3_CRAVI</name>
<dbReference type="InterPro" id="IPR024810">
    <property type="entry name" value="MAB21L/cGLR"/>
</dbReference>
<protein>
    <submittedName>
        <fullName evidence="4">Uncharacterized protein LOC111109103</fullName>
    </submittedName>
</protein>
<organism evidence="3 4">
    <name type="scientific">Crassostrea virginica</name>
    <name type="common">Eastern oyster</name>
    <dbReference type="NCBI Taxonomy" id="6565"/>
    <lineage>
        <taxon>Eukaryota</taxon>
        <taxon>Metazoa</taxon>
        <taxon>Spiralia</taxon>
        <taxon>Lophotrochozoa</taxon>
        <taxon>Mollusca</taxon>
        <taxon>Bivalvia</taxon>
        <taxon>Autobranchia</taxon>
        <taxon>Pteriomorphia</taxon>
        <taxon>Ostreida</taxon>
        <taxon>Ostreoidea</taxon>
        <taxon>Ostreidae</taxon>
        <taxon>Crassostrea</taxon>
    </lineage>
</organism>
<feature type="region of interest" description="Disordered" evidence="1">
    <location>
        <begin position="153"/>
        <end position="311"/>
    </location>
</feature>